<protein>
    <submittedName>
        <fullName evidence="3">UMF12 family major facilitator superfamily permease</fullName>
    </submittedName>
</protein>
<feature type="transmembrane region" description="Helical" evidence="1">
    <location>
        <begin position="40"/>
        <end position="59"/>
    </location>
</feature>
<evidence type="ECO:0000259" key="2">
    <source>
        <dbReference type="PROSITE" id="PS50850"/>
    </source>
</evidence>
<dbReference type="InterPro" id="IPR011701">
    <property type="entry name" value="MFS"/>
</dbReference>
<proteinExistence type="predicted"/>
<feature type="transmembrane region" description="Helical" evidence="1">
    <location>
        <begin position="71"/>
        <end position="92"/>
    </location>
</feature>
<dbReference type="OrthoDB" id="56622at2157"/>
<dbReference type="GeneID" id="30927866"/>
<dbReference type="Proteomes" id="UP000187822">
    <property type="component" value="Chromosome I"/>
</dbReference>
<dbReference type="PANTHER" id="PTHR23520">
    <property type="entry name" value="TRANSPORTER, PUTATIVE (AFU_ORTHOLOGUE AFUA_3G04000)-RELATED"/>
    <property type="match status" value="1"/>
</dbReference>
<evidence type="ECO:0000256" key="1">
    <source>
        <dbReference type="SAM" id="Phobius"/>
    </source>
</evidence>
<accession>A0A1R4A7Z8</accession>
<dbReference type="InterPro" id="IPR020846">
    <property type="entry name" value="MFS_dom"/>
</dbReference>
<dbReference type="GO" id="GO:0022857">
    <property type="term" value="F:transmembrane transporter activity"/>
    <property type="evidence" value="ECO:0007669"/>
    <property type="project" value="InterPro"/>
</dbReference>
<dbReference type="PROSITE" id="PS50850">
    <property type="entry name" value="MFS"/>
    <property type="match status" value="1"/>
</dbReference>
<evidence type="ECO:0000313" key="3">
    <source>
        <dbReference type="EMBL" id="SJK85073.1"/>
    </source>
</evidence>
<feature type="transmembrane region" description="Helical" evidence="1">
    <location>
        <begin position="167"/>
        <end position="187"/>
    </location>
</feature>
<dbReference type="RefSeq" id="WP_077076855.1">
    <property type="nucleotide sequence ID" value="NZ_LT719092.1"/>
</dbReference>
<feature type="transmembrane region" description="Helical" evidence="1">
    <location>
        <begin position="240"/>
        <end position="265"/>
    </location>
</feature>
<dbReference type="KEGG" id="cdiv:CPM_1272"/>
<feature type="domain" description="Major facilitator superfamily (MFS) profile" evidence="2">
    <location>
        <begin position="1"/>
        <end position="385"/>
    </location>
</feature>
<feature type="transmembrane region" description="Helical" evidence="1">
    <location>
        <begin position="12"/>
        <end position="34"/>
    </location>
</feature>
<feature type="transmembrane region" description="Helical" evidence="1">
    <location>
        <begin position="135"/>
        <end position="161"/>
    </location>
</feature>
<name>A0A1R4A7Z8_9ARCH</name>
<organism evidence="3 4">
    <name type="scientific">Cuniculiplasma divulgatum</name>
    <dbReference type="NCBI Taxonomy" id="1673428"/>
    <lineage>
        <taxon>Archaea</taxon>
        <taxon>Methanobacteriati</taxon>
        <taxon>Thermoplasmatota</taxon>
        <taxon>Thermoplasmata</taxon>
        <taxon>Thermoplasmatales</taxon>
        <taxon>Cuniculiplasmataceae</taxon>
        <taxon>Cuniculiplasma</taxon>
    </lineage>
</organism>
<keyword evidence="1" id="KW-0472">Membrane</keyword>
<dbReference type="STRING" id="1673428.CPM_1272"/>
<feature type="transmembrane region" description="Helical" evidence="1">
    <location>
        <begin position="356"/>
        <end position="380"/>
    </location>
</feature>
<feature type="transmembrane region" description="Helical" evidence="1">
    <location>
        <begin position="277"/>
        <end position="303"/>
    </location>
</feature>
<reference evidence="4" key="1">
    <citation type="submission" date="2016-06" db="EMBL/GenBank/DDBJ databases">
        <authorList>
            <person name="Toshchakov V.S."/>
        </authorList>
    </citation>
    <scope>NUCLEOTIDE SEQUENCE [LARGE SCALE GENOMIC DNA]</scope>
    <source>
        <strain>PM4 (JCM 30641</strain>
        <strain evidence="4">\VKM B-2940)</strain>
    </source>
</reference>
<feature type="transmembrane region" description="Helical" evidence="1">
    <location>
        <begin position="98"/>
        <end position="123"/>
    </location>
</feature>
<feature type="transmembrane region" description="Helical" evidence="1">
    <location>
        <begin position="208"/>
        <end position="234"/>
    </location>
</feature>
<keyword evidence="4" id="KW-1185">Reference proteome</keyword>
<dbReference type="Gene3D" id="1.20.1250.20">
    <property type="entry name" value="MFS general substrate transporter like domains"/>
    <property type="match status" value="1"/>
</dbReference>
<dbReference type="EMBL" id="LT719092">
    <property type="protein sequence ID" value="SJK85073.1"/>
    <property type="molecule type" value="Genomic_DNA"/>
</dbReference>
<gene>
    <name evidence="3" type="ORF">CPM_1272</name>
</gene>
<keyword evidence="1" id="KW-1133">Transmembrane helix</keyword>
<dbReference type="Pfam" id="PF07690">
    <property type="entry name" value="MFS_1"/>
    <property type="match status" value="1"/>
</dbReference>
<evidence type="ECO:0000313" key="4">
    <source>
        <dbReference type="Proteomes" id="UP000187822"/>
    </source>
</evidence>
<dbReference type="AlphaFoldDB" id="A0A1R4A7Z8"/>
<dbReference type="SUPFAM" id="SSF103473">
    <property type="entry name" value="MFS general substrate transporter"/>
    <property type="match status" value="1"/>
</dbReference>
<sequence>MKQIPLLGLIRGLRSFYFGYIAFLIPLFLVHIGFSTIYVGIYALVATIASSVLVLLSGFMGDLYSRKKTLLLMSVLPAFIFISFLFTRNFIIISLTSLFGITFSAIGGGAGGGPVAPILTAFVADKTDPANRTRIYSILMIVSIVAAIAGSSTSALLEIYIANYYQVLFLIALVLNLTSVAITLLLEDTKIRKHKEKTPTIKMESGGNILKIGLSGAFGSVGLGVVTPIISLYFHDVGLPAYIISEIFTGSYIAAGIAVVFSTYMERFFGAIYAIGIFRTLGSVLFIIIPFVPPIVAGVIYAIRTGFYQLALPIRQSFQMELLKPEERARGNSLTGIARRLPYGASTTFGSFLLSAGYITLMFSFAGFVSLLDPVLYVIFFRKYNRKVSGEKAIVTKIEEK</sequence>
<dbReference type="InterPro" id="IPR036259">
    <property type="entry name" value="MFS_trans_sf"/>
</dbReference>
<dbReference type="PANTHER" id="PTHR23520:SF5">
    <property type="entry name" value="TRANSPORTER, PUTATIVE (AFU_ORTHOLOGUE AFUA_3G04000)-RELATED"/>
    <property type="match status" value="1"/>
</dbReference>
<keyword evidence="1" id="KW-0812">Transmembrane</keyword>